<dbReference type="Proteomes" id="UP001174909">
    <property type="component" value="Unassembled WGS sequence"/>
</dbReference>
<feature type="compositionally biased region" description="Polar residues" evidence="1">
    <location>
        <begin position="224"/>
        <end position="255"/>
    </location>
</feature>
<dbReference type="EMBL" id="CASHTH010001198">
    <property type="protein sequence ID" value="CAI8012619.1"/>
    <property type="molecule type" value="Genomic_DNA"/>
</dbReference>
<sequence>MTMTNVIAGFRTAGVYPLNRLAVAGKSKTACESLAEKTGLKFIPLYSPSHRRTQAVRTGTTFEPEEMTLFQTRFEEGYDLGDERYESWLRMYHPEVRANQDDECTPEPSLSDSLPKTSTPVSGNIMPRSSFLSRVLADQAPSIKYPDKVPGSKGGARVLTSSENLEHLNQKERKKEEAASEKQRRKEERERKKFLLQEEKEKKKLERERKKMQREAQMEKARGSKSSVVGTSRSGQYSAELQAQENVGDQSRSGPDQEELQAQENVGRQSGSDGKGDVEELSIPETRSRARTQTGLFVLVHFNPLQWDVAEGGTSLEFKLVEVGQIQQSCKPQRMLVVSLALLGKEMLRGGPYLELAAVQENSLYQQVLVEHFNPLQWDVAEGGTSLEFKLVVSLVLMGKEMLWSGAYLELAAVLVELVHFNSLQWDVAKRGASLEFKLVISRKVGQIQQSCKSKRMVRTFLANKFGRLFPSALVDDQSRSGQDPEELLAPAKGTHISSDNFSFPLH</sequence>
<feature type="region of interest" description="Disordered" evidence="1">
    <location>
        <begin position="99"/>
        <end position="126"/>
    </location>
</feature>
<evidence type="ECO:0000313" key="3">
    <source>
        <dbReference type="Proteomes" id="UP001174909"/>
    </source>
</evidence>
<feature type="compositionally biased region" description="Basic and acidic residues" evidence="1">
    <location>
        <begin position="164"/>
        <end position="222"/>
    </location>
</feature>
<dbReference type="AlphaFoldDB" id="A0AA35RK62"/>
<organism evidence="2 3">
    <name type="scientific">Geodia barretti</name>
    <name type="common">Barrett's horny sponge</name>
    <dbReference type="NCBI Taxonomy" id="519541"/>
    <lineage>
        <taxon>Eukaryota</taxon>
        <taxon>Metazoa</taxon>
        <taxon>Porifera</taxon>
        <taxon>Demospongiae</taxon>
        <taxon>Heteroscleromorpha</taxon>
        <taxon>Tetractinellida</taxon>
        <taxon>Astrophorina</taxon>
        <taxon>Geodiidae</taxon>
        <taxon>Geodia</taxon>
    </lineage>
</organism>
<feature type="compositionally biased region" description="Polar residues" evidence="1">
    <location>
        <begin position="262"/>
        <end position="272"/>
    </location>
</feature>
<name>A0AA35RK62_GEOBA</name>
<accession>A0AA35RK62</accession>
<evidence type="ECO:0000313" key="2">
    <source>
        <dbReference type="EMBL" id="CAI8012619.1"/>
    </source>
</evidence>
<keyword evidence="3" id="KW-1185">Reference proteome</keyword>
<evidence type="ECO:0000256" key="1">
    <source>
        <dbReference type="SAM" id="MobiDB-lite"/>
    </source>
</evidence>
<feature type="compositionally biased region" description="Polar residues" evidence="1">
    <location>
        <begin position="108"/>
        <end position="122"/>
    </location>
</feature>
<reference evidence="2" key="1">
    <citation type="submission" date="2023-03" db="EMBL/GenBank/DDBJ databases">
        <authorList>
            <person name="Steffen K."/>
            <person name="Cardenas P."/>
        </authorList>
    </citation>
    <scope>NUCLEOTIDE SEQUENCE</scope>
</reference>
<feature type="region of interest" description="Disordered" evidence="1">
    <location>
        <begin position="143"/>
        <end position="286"/>
    </location>
</feature>
<gene>
    <name evidence="2" type="ORF">GBAR_LOCUS8090</name>
</gene>
<protein>
    <submittedName>
        <fullName evidence="2">Uncharacterized protein</fullName>
    </submittedName>
</protein>
<comment type="caution">
    <text evidence="2">The sequence shown here is derived from an EMBL/GenBank/DDBJ whole genome shotgun (WGS) entry which is preliminary data.</text>
</comment>
<proteinExistence type="predicted"/>